<dbReference type="InterPro" id="IPR046960">
    <property type="entry name" value="PPR_At4g14850-like_plant"/>
</dbReference>
<dbReference type="EMBL" id="CM009291">
    <property type="protein sequence ID" value="PNT49950.1"/>
    <property type="molecule type" value="Genomic_DNA"/>
</dbReference>
<dbReference type="Gramene" id="Potri.002G159600.1.v4.1">
    <property type="protein sequence ID" value="Potri.002G159600.1.v4.1"/>
    <property type="gene ID" value="Potri.002G159600.v4.1"/>
</dbReference>
<evidence type="ECO:0000313" key="2">
    <source>
        <dbReference type="Proteomes" id="UP000006729"/>
    </source>
</evidence>
<organism evidence="1 2">
    <name type="scientific">Populus trichocarpa</name>
    <name type="common">Western balsam poplar</name>
    <name type="synonym">Populus balsamifera subsp. trichocarpa</name>
    <dbReference type="NCBI Taxonomy" id="3694"/>
    <lineage>
        <taxon>Eukaryota</taxon>
        <taxon>Viridiplantae</taxon>
        <taxon>Streptophyta</taxon>
        <taxon>Embryophyta</taxon>
        <taxon>Tracheophyta</taxon>
        <taxon>Spermatophyta</taxon>
        <taxon>Magnoliopsida</taxon>
        <taxon>eudicotyledons</taxon>
        <taxon>Gunneridae</taxon>
        <taxon>Pentapetalae</taxon>
        <taxon>rosids</taxon>
        <taxon>fabids</taxon>
        <taxon>Malpighiales</taxon>
        <taxon>Salicaceae</taxon>
        <taxon>Saliceae</taxon>
        <taxon>Populus</taxon>
    </lineage>
</organism>
<evidence type="ECO:0000313" key="1">
    <source>
        <dbReference type="EMBL" id="PNT49950.1"/>
    </source>
</evidence>
<dbReference type="InParanoid" id="A0A2K2BJJ5"/>
<dbReference type="PANTHER" id="PTHR47926:SF414">
    <property type="entry name" value="PENTATRICOPEPTIDE REPEAT-CONTAINING PROTEIN DOT4, CHLOROPLASTIC-LIKE"/>
    <property type="match status" value="1"/>
</dbReference>
<sequence>MLDCGVKLNDDVSLSFQSALRPCGLECKGHDLFISFKKKYGRTPKLAHYACMVDLLIWQGKVEEALEFETKCHWSL</sequence>
<reference evidence="1 2" key="1">
    <citation type="journal article" date="2006" name="Science">
        <title>The genome of black cottonwood, Populus trichocarpa (Torr. &amp; Gray).</title>
        <authorList>
            <person name="Tuskan G.A."/>
            <person name="Difazio S."/>
            <person name="Jansson S."/>
            <person name="Bohlmann J."/>
            <person name="Grigoriev I."/>
            <person name="Hellsten U."/>
            <person name="Putnam N."/>
            <person name="Ralph S."/>
            <person name="Rombauts S."/>
            <person name="Salamov A."/>
            <person name="Schein J."/>
            <person name="Sterck L."/>
            <person name="Aerts A."/>
            <person name="Bhalerao R.R."/>
            <person name="Bhalerao R.P."/>
            <person name="Blaudez D."/>
            <person name="Boerjan W."/>
            <person name="Brun A."/>
            <person name="Brunner A."/>
            <person name="Busov V."/>
            <person name="Campbell M."/>
            <person name="Carlson J."/>
            <person name="Chalot M."/>
            <person name="Chapman J."/>
            <person name="Chen G.L."/>
            <person name="Cooper D."/>
            <person name="Coutinho P.M."/>
            <person name="Couturier J."/>
            <person name="Covert S."/>
            <person name="Cronk Q."/>
            <person name="Cunningham R."/>
            <person name="Davis J."/>
            <person name="Degroeve S."/>
            <person name="Dejardin A."/>
            <person name="Depamphilis C."/>
            <person name="Detter J."/>
            <person name="Dirks B."/>
            <person name="Dubchak I."/>
            <person name="Duplessis S."/>
            <person name="Ehlting J."/>
            <person name="Ellis B."/>
            <person name="Gendler K."/>
            <person name="Goodstein D."/>
            <person name="Gribskov M."/>
            <person name="Grimwood J."/>
            <person name="Groover A."/>
            <person name="Gunter L."/>
            <person name="Hamberger B."/>
            <person name="Heinze B."/>
            <person name="Helariutta Y."/>
            <person name="Henrissat B."/>
            <person name="Holligan D."/>
            <person name="Holt R."/>
            <person name="Huang W."/>
            <person name="Islam-Faridi N."/>
            <person name="Jones S."/>
            <person name="Jones-Rhoades M."/>
            <person name="Jorgensen R."/>
            <person name="Joshi C."/>
            <person name="Kangasjarvi J."/>
            <person name="Karlsson J."/>
            <person name="Kelleher C."/>
            <person name="Kirkpatrick R."/>
            <person name="Kirst M."/>
            <person name="Kohler A."/>
            <person name="Kalluri U."/>
            <person name="Larimer F."/>
            <person name="Leebens-Mack J."/>
            <person name="Leple J.C."/>
            <person name="Locascio P."/>
            <person name="Lou Y."/>
            <person name="Lucas S."/>
            <person name="Martin F."/>
            <person name="Montanini B."/>
            <person name="Napoli C."/>
            <person name="Nelson D.R."/>
            <person name="Nelson C."/>
            <person name="Nieminen K."/>
            <person name="Nilsson O."/>
            <person name="Pereda V."/>
            <person name="Peter G."/>
            <person name="Philippe R."/>
            <person name="Pilate G."/>
            <person name="Poliakov A."/>
            <person name="Razumovskaya J."/>
            <person name="Richardson P."/>
            <person name="Rinaldi C."/>
            <person name="Ritland K."/>
            <person name="Rouze P."/>
            <person name="Ryaboy D."/>
            <person name="Schmutz J."/>
            <person name="Schrader J."/>
            <person name="Segerman B."/>
            <person name="Shin H."/>
            <person name="Siddiqui A."/>
            <person name="Sterky F."/>
            <person name="Terry A."/>
            <person name="Tsai C.J."/>
            <person name="Uberbacher E."/>
            <person name="Unneberg P."/>
            <person name="Vahala J."/>
            <person name="Wall K."/>
            <person name="Wessler S."/>
            <person name="Yang G."/>
            <person name="Yin T."/>
            <person name="Douglas C."/>
            <person name="Marra M."/>
            <person name="Sandberg G."/>
            <person name="Van de Peer Y."/>
            <person name="Rokhsar D."/>
        </authorList>
    </citation>
    <scope>NUCLEOTIDE SEQUENCE [LARGE SCALE GENOMIC DNA]</scope>
    <source>
        <strain evidence="2">cv. Nisqually</strain>
    </source>
</reference>
<dbReference type="Proteomes" id="UP000006729">
    <property type="component" value="Chromosome 2"/>
</dbReference>
<name>A0A2K2BJJ5_POPTR</name>
<dbReference type="STRING" id="3694.A0A2K2BJJ5"/>
<gene>
    <name evidence="1" type="ORF">POPTR_002G159600</name>
</gene>
<dbReference type="GO" id="GO:0003723">
    <property type="term" value="F:RNA binding"/>
    <property type="evidence" value="ECO:0007669"/>
    <property type="project" value="InterPro"/>
</dbReference>
<dbReference type="PANTHER" id="PTHR47926">
    <property type="entry name" value="PENTATRICOPEPTIDE REPEAT-CONTAINING PROTEIN"/>
    <property type="match status" value="1"/>
</dbReference>
<dbReference type="AlphaFoldDB" id="A0A2K2BJJ5"/>
<keyword evidence="2" id="KW-1185">Reference proteome</keyword>
<dbReference type="SMR" id="A0A2K2BJJ5"/>
<accession>A0A2K2BJJ5</accession>
<proteinExistence type="predicted"/>
<protein>
    <submittedName>
        <fullName evidence="1">Uncharacterized protein</fullName>
    </submittedName>
</protein>
<dbReference type="GO" id="GO:0009451">
    <property type="term" value="P:RNA modification"/>
    <property type="evidence" value="ECO:0007669"/>
    <property type="project" value="InterPro"/>
</dbReference>